<feature type="domain" description="Thiaminase-2/PQQC" evidence="1">
    <location>
        <begin position="26"/>
        <end position="216"/>
    </location>
</feature>
<accession>A0A5N6ZDE7</accession>
<dbReference type="AlphaFoldDB" id="A0A5N6ZDE7"/>
<dbReference type="GO" id="GO:0006772">
    <property type="term" value="P:thiamine metabolic process"/>
    <property type="evidence" value="ECO:0007669"/>
    <property type="project" value="UniProtKB-ARBA"/>
</dbReference>
<dbReference type="PANTHER" id="PTHR41813">
    <property type="entry name" value="REGULATOR PAB1642, PUTATIVE (AFU_ORTHOLOGUE AFUA_3G11955)-RELATED"/>
    <property type="match status" value="1"/>
</dbReference>
<evidence type="ECO:0000313" key="2">
    <source>
        <dbReference type="EMBL" id="KAE8355203.1"/>
    </source>
</evidence>
<dbReference type="SUPFAM" id="SSF48613">
    <property type="entry name" value="Heme oxygenase-like"/>
    <property type="match status" value="1"/>
</dbReference>
<evidence type="ECO:0000313" key="3">
    <source>
        <dbReference type="Proteomes" id="UP000327118"/>
    </source>
</evidence>
<gene>
    <name evidence="2" type="ORF">BDV28DRAFT_146387</name>
</gene>
<dbReference type="InterPro" id="IPR004305">
    <property type="entry name" value="Thiaminase-2/PQQC"/>
</dbReference>
<reference evidence="3" key="1">
    <citation type="submission" date="2019-04" db="EMBL/GenBank/DDBJ databases">
        <title>Friends and foes A comparative genomics studyof 23 Aspergillus species from section Flavi.</title>
        <authorList>
            <consortium name="DOE Joint Genome Institute"/>
            <person name="Kjaerbolling I."/>
            <person name="Vesth T."/>
            <person name="Frisvad J.C."/>
            <person name="Nybo J.L."/>
            <person name="Theobald S."/>
            <person name="Kildgaard S."/>
            <person name="Isbrandt T."/>
            <person name="Kuo A."/>
            <person name="Sato A."/>
            <person name="Lyhne E.K."/>
            <person name="Kogle M.E."/>
            <person name="Wiebenga A."/>
            <person name="Kun R.S."/>
            <person name="Lubbers R.J."/>
            <person name="Makela M.R."/>
            <person name="Barry K."/>
            <person name="Chovatia M."/>
            <person name="Clum A."/>
            <person name="Daum C."/>
            <person name="Haridas S."/>
            <person name="He G."/>
            <person name="LaButti K."/>
            <person name="Lipzen A."/>
            <person name="Mondo S."/>
            <person name="Riley R."/>
            <person name="Salamov A."/>
            <person name="Simmons B.A."/>
            <person name="Magnuson J.K."/>
            <person name="Henrissat B."/>
            <person name="Mortensen U.H."/>
            <person name="Larsen T.O."/>
            <person name="Devries R.P."/>
            <person name="Grigoriev I.V."/>
            <person name="Machida M."/>
            <person name="Baker S.E."/>
            <person name="Andersen M.R."/>
        </authorList>
    </citation>
    <scope>NUCLEOTIDE SEQUENCE [LARGE SCALE GENOMIC DNA]</scope>
    <source>
        <strain evidence="3">CBS 553.77</strain>
    </source>
</reference>
<dbReference type="OrthoDB" id="37730at2759"/>
<keyword evidence="3" id="KW-1185">Reference proteome</keyword>
<dbReference type="Pfam" id="PF03070">
    <property type="entry name" value="TENA_THI-4"/>
    <property type="match status" value="1"/>
</dbReference>
<evidence type="ECO:0000259" key="1">
    <source>
        <dbReference type="Pfam" id="PF03070"/>
    </source>
</evidence>
<dbReference type="Gene3D" id="1.20.910.10">
    <property type="entry name" value="Heme oxygenase-like"/>
    <property type="match status" value="1"/>
</dbReference>
<name>A0A5N6ZDE7_9EURO</name>
<dbReference type="PANTHER" id="PTHR41813:SF2">
    <property type="entry name" value="REGULATOR PAB1642, PUTATIVE (AFU_ORTHOLOGUE AFUA_3G11955)-RELATED"/>
    <property type="match status" value="1"/>
</dbReference>
<sequence>MSTNEKETSFTAHLINLTRKTSDSNPIHPFLHAAGKGLIPKRTLSRWLSQDRLYAQAYVRFIGLLLAKCHLPIHPTGDDCLQSRTVAILIDALVNIQRELRFFEEVAEEYGLDLTVVPTGEEAFGPNPITLAYMDLFMSAGSPGASLWEGLVVLWATEVSYLQAWEVVRRVMSEAGEMEEDWDGGALRNRFIPNWTSTEFREFVDEIAVVVDTMHSRMAKDGDEKVQLEGRCERWWRQVKGLEERFWPDVEER</sequence>
<dbReference type="CDD" id="cd19357">
    <property type="entry name" value="TenA_E_At3g16990-like"/>
    <property type="match status" value="1"/>
</dbReference>
<proteinExistence type="predicted"/>
<organism evidence="2 3">
    <name type="scientific">Aspergillus coremiiformis</name>
    <dbReference type="NCBI Taxonomy" id="138285"/>
    <lineage>
        <taxon>Eukaryota</taxon>
        <taxon>Fungi</taxon>
        <taxon>Dikarya</taxon>
        <taxon>Ascomycota</taxon>
        <taxon>Pezizomycotina</taxon>
        <taxon>Eurotiomycetes</taxon>
        <taxon>Eurotiomycetidae</taxon>
        <taxon>Eurotiales</taxon>
        <taxon>Aspergillaceae</taxon>
        <taxon>Aspergillus</taxon>
        <taxon>Aspergillus subgen. Circumdati</taxon>
    </lineage>
</organism>
<dbReference type="InterPro" id="IPR016084">
    <property type="entry name" value="Haem_Oase-like_multi-hlx"/>
</dbReference>
<dbReference type="InterPro" id="IPR053261">
    <property type="entry name" value="Polyketide-peptide_reg"/>
</dbReference>
<dbReference type="Proteomes" id="UP000327118">
    <property type="component" value="Unassembled WGS sequence"/>
</dbReference>
<dbReference type="EMBL" id="ML739057">
    <property type="protein sequence ID" value="KAE8355203.1"/>
    <property type="molecule type" value="Genomic_DNA"/>
</dbReference>
<protein>
    <recommendedName>
        <fullName evidence="1">Thiaminase-2/PQQC domain-containing protein</fullName>
    </recommendedName>
</protein>